<dbReference type="EMBL" id="JBHMDG010000027">
    <property type="protein sequence ID" value="MFB9314982.1"/>
    <property type="molecule type" value="Genomic_DNA"/>
</dbReference>
<reference evidence="6 7" key="1">
    <citation type="submission" date="2024-09" db="EMBL/GenBank/DDBJ databases">
        <authorList>
            <person name="Sun Q."/>
            <person name="Mori K."/>
        </authorList>
    </citation>
    <scope>NUCLEOTIDE SEQUENCE [LARGE SCALE GENOMIC DNA]</scope>
    <source>
        <strain evidence="6 7">JCM 9626</strain>
    </source>
</reference>
<evidence type="ECO:0000256" key="4">
    <source>
        <dbReference type="PROSITE-ProRule" id="PRU00335"/>
    </source>
</evidence>
<feature type="DNA-binding region" description="H-T-H motif" evidence="4">
    <location>
        <begin position="28"/>
        <end position="47"/>
    </location>
</feature>
<accession>A0ABV5KE22</accession>
<evidence type="ECO:0000256" key="1">
    <source>
        <dbReference type="ARBA" id="ARBA00023015"/>
    </source>
</evidence>
<evidence type="ECO:0000259" key="5">
    <source>
        <dbReference type="PROSITE" id="PS50977"/>
    </source>
</evidence>
<protein>
    <submittedName>
        <fullName evidence="6">TetR/AcrR family transcriptional regulator</fullName>
    </submittedName>
</protein>
<keyword evidence="7" id="KW-1185">Reference proteome</keyword>
<organism evidence="6 7">
    <name type="scientific">Nocardioides plantarum</name>
    <dbReference type="NCBI Taxonomy" id="29299"/>
    <lineage>
        <taxon>Bacteria</taxon>
        <taxon>Bacillati</taxon>
        <taxon>Actinomycetota</taxon>
        <taxon>Actinomycetes</taxon>
        <taxon>Propionibacteriales</taxon>
        <taxon>Nocardioidaceae</taxon>
        <taxon>Nocardioides</taxon>
    </lineage>
</organism>
<dbReference type="RefSeq" id="WP_140009869.1">
    <property type="nucleotide sequence ID" value="NZ_JBHMDG010000027.1"/>
</dbReference>
<dbReference type="SUPFAM" id="SSF46689">
    <property type="entry name" value="Homeodomain-like"/>
    <property type="match status" value="1"/>
</dbReference>
<dbReference type="InterPro" id="IPR001647">
    <property type="entry name" value="HTH_TetR"/>
</dbReference>
<dbReference type="PROSITE" id="PS50977">
    <property type="entry name" value="HTH_TETR_2"/>
    <property type="match status" value="1"/>
</dbReference>
<dbReference type="PANTHER" id="PTHR47506:SF1">
    <property type="entry name" value="HTH-TYPE TRANSCRIPTIONAL REGULATOR YJDC"/>
    <property type="match status" value="1"/>
</dbReference>
<evidence type="ECO:0000256" key="3">
    <source>
        <dbReference type="ARBA" id="ARBA00023163"/>
    </source>
</evidence>
<dbReference type="Gene3D" id="1.10.357.10">
    <property type="entry name" value="Tetracycline Repressor, domain 2"/>
    <property type="match status" value="1"/>
</dbReference>
<dbReference type="PANTHER" id="PTHR47506">
    <property type="entry name" value="TRANSCRIPTIONAL REGULATORY PROTEIN"/>
    <property type="match status" value="1"/>
</dbReference>
<keyword evidence="2 4" id="KW-0238">DNA-binding</keyword>
<dbReference type="InterPro" id="IPR009057">
    <property type="entry name" value="Homeodomain-like_sf"/>
</dbReference>
<evidence type="ECO:0000256" key="2">
    <source>
        <dbReference type="ARBA" id="ARBA00023125"/>
    </source>
</evidence>
<proteinExistence type="predicted"/>
<dbReference type="Proteomes" id="UP001589750">
    <property type="component" value="Unassembled WGS sequence"/>
</dbReference>
<dbReference type="Pfam" id="PF00440">
    <property type="entry name" value="TetR_N"/>
    <property type="match status" value="1"/>
</dbReference>
<dbReference type="PRINTS" id="PR00455">
    <property type="entry name" value="HTHTETR"/>
</dbReference>
<feature type="domain" description="HTH tetR-type" evidence="5">
    <location>
        <begin position="5"/>
        <end position="65"/>
    </location>
</feature>
<name>A0ABV5KE22_9ACTN</name>
<keyword evidence="1" id="KW-0805">Transcription regulation</keyword>
<evidence type="ECO:0000313" key="7">
    <source>
        <dbReference type="Proteomes" id="UP001589750"/>
    </source>
</evidence>
<comment type="caution">
    <text evidence="6">The sequence shown here is derived from an EMBL/GenBank/DDBJ whole genome shotgun (WGS) entry which is preliminary data.</text>
</comment>
<gene>
    <name evidence="6" type="ORF">ACFFRI_18125</name>
</gene>
<keyword evidence="3" id="KW-0804">Transcription</keyword>
<evidence type="ECO:0000313" key="6">
    <source>
        <dbReference type="EMBL" id="MFB9314982.1"/>
    </source>
</evidence>
<sequence length="210" mass="21915">MATRARTEVRLLDAAEELLFTDGVVATSVDAILERAGVSPATLYRAYGSKEGLVAAALERRHGEWLAVWDAELQRSEDDRARLLSVFVALERFRSRPDGARWCAFLGTAAECARPSPVLAATLATETGTLRTRLRDLAVPLVGPGSSELAESLLLVVSGELAMRLRDGVSPGGVGGGVARAVAETLVDHAITGPAGAARAAAAPAADSSR</sequence>